<organism evidence="3 4">
    <name type="scientific">Rubritalea profundi</name>
    <dbReference type="NCBI Taxonomy" id="1658618"/>
    <lineage>
        <taxon>Bacteria</taxon>
        <taxon>Pseudomonadati</taxon>
        <taxon>Verrucomicrobiota</taxon>
        <taxon>Verrucomicrobiia</taxon>
        <taxon>Verrucomicrobiales</taxon>
        <taxon>Rubritaleaceae</taxon>
        <taxon>Rubritalea</taxon>
    </lineage>
</organism>
<keyword evidence="1" id="KW-0802">TPR repeat</keyword>
<dbReference type="SMART" id="SM00028">
    <property type="entry name" value="TPR"/>
    <property type="match status" value="1"/>
</dbReference>
<gene>
    <name evidence="3" type="ORF">BSZ32_04060</name>
</gene>
<dbReference type="PROSITE" id="PS50005">
    <property type="entry name" value="TPR"/>
    <property type="match status" value="1"/>
</dbReference>
<dbReference type="InterPro" id="IPR011990">
    <property type="entry name" value="TPR-like_helical_dom_sf"/>
</dbReference>
<evidence type="ECO:0000256" key="1">
    <source>
        <dbReference type="PROSITE-ProRule" id="PRU00339"/>
    </source>
</evidence>
<dbReference type="InterPro" id="IPR019734">
    <property type="entry name" value="TPR_rpt"/>
</dbReference>
<keyword evidence="4" id="KW-1185">Reference proteome</keyword>
<dbReference type="EMBL" id="MQWA01000001">
    <property type="protein sequence ID" value="PQJ27757.1"/>
    <property type="molecule type" value="Genomic_DNA"/>
</dbReference>
<evidence type="ECO:0000313" key="4">
    <source>
        <dbReference type="Proteomes" id="UP000239907"/>
    </source>
</evidence>
<accession>A0A2S7TZS7</accession>
<proteinExistence type="predicted"/>
<feature type="repeat" description="TPR" evidence="1">
    <location>
        <begin position="1065"/>
        <end position="1098"/>
    </location>
</feature>
<protein>
    <submittedName>
        <fullName evidence="3">Uncharacterized protein</fullName>
    </submittedName>
</protein>
<dbReference type="Gene3D" id="1.25.40.10">
    <property type="entry name" value="Tetratricopeptide repeat domain"/>
    <property type="match status" value="1"/>
</dbReference>
<dbReference type="Proteomes" id="UP000239907">
    <property type="component" value="Unassembled WGS sequence"/>
</dbReference>
<dbReference type="SUPFAM" id="SSF48452">
    <property type="entry name" value="TPR-like"/>
    <property type="match status" value="1"/>
</dbReference>
<sequence length="1632" mass="180586">MDELQSRAQKPSFRMEMTFTKIQDGTPSNNSQASPIGLPIRPQGIALARMTRVIRKLKAGIIESTNFKQPMSIRRYSCLFISLLTISPAIASPLDDQIKTFEDSQTQSESAVIGILQTGLKEARAAEAFAKVKPWLTANSSNSQNLLLSAGRSAEFAGKWSDAVSFYRKLLKEKSLDSRLAGDAANSVYRLLINNMKQPEAAYLLMREDGDRLRGYGKAKQFDFWFLTQAQKRTDLAAIANRLAAIYNSNDPIEQFAPFEEFMLKGLESYKFDDKTTSDAMENLAKARRASPQLRARLNWVKAIIPVQKKLEQSIADRKEIQPALLGNALRSAQTLITALPYQGSIIVSEGWMHTGQRDAGVFSMFLKVSRAEKAAPILKALRSMPTEQAKSVVSHKMNGSRGRRACDFLFSRIEVRALVRDLPEVFNDLSAPDTSLFDKTLTVEQAKAIAPNLARNPHAQAAMVRAWAKPERKFSLVVDDMMKSEMWRSNDIKTLSHGVWHSGMFERDTKYEQALNKYAKLDGRYQQLKKQVAKKANAGERKAAFDKLYKELTGGNYSTPGLLTLWAELFQNSPDGDKVTFLKVMIQNNQGTRDTILRRTLNKLKFGKGGALPWQAVVQTNHFRYHQKDTRKHAAALLSQLPAILNGQVKSGTLSETIFGMWLHSVDVRDDKAKAQMKEILASPAYAKIDPAYQKVAADASHFGAEALAPKMLVNQPEYISRELLALPKDAAPAAVEAAFKAVMDRVSKATSPVVVRGLNGVGNLSKLSAQSRALAFTLFNGQSPLEAYPSRQGYEQLAVRLIKDAQEAKQWGQLVPYAASLWRSSMTPDHHNRFPVADSLVAFAEAAMAANQPSVAISIARTGIMLIDPVNTNHGMPERIARMRSLSGKASVAIGAVEIPVDETDPAYGIYKSNAEYVQGNLDTAWELYQANADQLEPLIRKLAVEYSFWLLKRNTQVGQTDRAETLVKELTIWSRQAEGTFSLAQEAKLKISYADLAFRKGALPTSRAWYRKVADAAEYKGTSIQLRAALGSVNVDRVSKDFSSALGELDKLMRLKDPALRIQVYYTRGEVLMDQENYKEAFDAIDYVLRQQPKHADALILRGKIQFKMRKLVEATEIELGPSQDDTVIVPGETVKINLRDPTLSVSGVGADIEVEIWAASGDSERVMLNQLGDSKEKFRAEIPTVLGAPVKGDKILQILGKDEIRFGYSKRFRAKMDDLPADPELAIEVASDAHLSFSAGAFPPRQGERRLDISELGLSTAQAALGTRSVRPGNPVYIRVSDPDQSQSPGIDEVTVSLNVTSGDVIRKLVLKETGPYTGEFQGIVPTTGAQAMAFASESAPGRDPNMAISSQDYPGWAGNVGDKNKTRTFGVDLNDNVPVDKMSFDFGAAGQGLSHFVLQTSMNGKSWTTRSRFPAAKNLAPWDGRPRISVVSNSHVDTLSFPENRQVPEDWKQRMELDSVGQNVRFKDGYLKNLTFEKLPNIGQHPGAGVLVQFRAHFYQPAAAIRRFRLSGLPVVDANDETKAIFLINGQPASGNSDDPLTIEREFGPGLHDIEIWYTEALSELQKRKPILSCDVPGKDQLVPCPDTMFDSAKFPEAYAKTSPNQPPSQRIKLVSMSHLVTTLRLA</sequence>
<feature type="coiled-coil region" evidence="2">
    <location>
        <begin position="512"/>
        <end position="539"/>
    </location>
</feature>
<keyword evidence="2" id="KW-0175">Coiled coil</keyword>
<evidence type="ECO:0000313" key="3">
    <source>
        <dbReference type="EMBL" id="PQJ27757.1"/>
    </source>
</evidence>
<comment type="caution">
    <text evidence="3">The sequence shown here is derived from an EMBL/GenBank/DDBJ whole genome shotgun (WGS) entry which is preliminary data.</text>
</comment>
<evidence type="ECO:0000256" key="2">
    <source>
        <dbReference type="SAM" id="Coils"/>
    </source>
</evidence>
<reference evidence="3 4" key="1">
    <citation type="submission" date="2016-12" db="EMBL/GenBank/DDBJ databases">
        <title>Study of bacterial adaptation to deep sea.</title>
        <authorList>
            <person name="Song J."/>
            <person name="Yoshizawa S."/>
            <person name="Kogure K."/>
        </authorList>
    </citation>
    <scope>NUCLEOTIDE SEQUENCE [LARGE SCALE GENOMIC DNA]</scope>
    <source>
        <strain evidence="3 4">SAORIC-165</strain>
    </source>
</reference>
<dbReference type="Gene3D" id="2.60.120.260">
    <property type="entry name" value="Galactose-binding domain-like"/>
    <property type="match status" value="1"/>
</dbReference>
<name>A0A2S7TZS7_9BACT</name>